<dbReference type="RefSeq" id="WP_106159600.1">
    <property type="nucleotide sequence ID" value="NZ_PVTT01000001.1"/>
</dbReference>
<dbReference type="AlphaFoldDB" id="A0A2T0X8C7"/>
<reference evidence="2 3" key="1">
    <citation type="submission" date="2018-03" db="EMBL/GenBank/DDBJ databases">
        <title>Genomic Encyclopedia of Archaeal and Bacterial Type Strains, Phase II (KMG-II): from individual species to whole genera.</title>
        <authorList>
            <person name="Goeker M."/>
        </authorList>
    </citation>
    <scope>NUCLEOTIDE SEQUENCE [LARGE SCALE GENOMIC DNA]</scope>
    <source>
        <strain evidence="2 3">DSM 29318</strain>
    </source>
</reference>
<gene>
    <name evidence="2" type="ORF">BCF33_0812</name>
</gene>
<evidence type="ECO:0000313" key="2">
    <source>
        <dbReference type="EMBL" id="PRY95198.1"/>
    </source>
</evidence>
<sequence>MFAPHTAALQRPVPGIAFGPFLGAAKAAPGILLAGAVRWDARWRARRTLGALPAGHLADMGIDPRAARREAARPIWEA</sequence>
<accession>A0A2T0X8C7</accession>
<protein>
    <submittedName>
        <fullName evidence="2">Uncharacterized protein DUF1127</fullName>
    </submittedName>
</protein>
<dbReference type="EMBL" id="PVTT01000001">
    <property type="protein sequence ID" value="PRY95198.1"/>
    <property type="molecule type" value="Genomic_DNA"/>
</dbReference>
<keyword evidence="3" id="KW-1185">Reference proteome</keyword>
<feature type="transmembrane region" description="Helical" evidence="1">
    <location>
        <begin position="16"/>
        <end position="37"/>
    </location>
</feature>
<dbReference type="Proteomes" id="UP000238801">
    <property type="component" value="Unassembled WGS sequence"/>
</dbReference>
<proteinExistence type="predicted"/>
<name>A0A2T0X8C7_9RHOB</name>
<evidence type="ECO:0000256" key="1">
    <source>
        <dbReference type="SAM" id="Phobius"/>
    </source>
</evidence>
<keyword evidence="1" id="KW-1133">Transmembrane helix</keyword>
<comment type="caution">
    <text evidence="2">The sequence shown here is derived from an EMBL/GenBank/DDBJ whole genome shotgun (WGS) entry which is preliminary data.</text>
</comment>
<keyword evidence="1" id="KW-0472">Membrane</keyword>
<keyword evidence="1" id="KW-0812">Transmembrane</keyword>
<evidence type="ECO:0000313" key="3">
    <source>
        <dbReference type="Proteomes" id="UP000238801"/>
    </source>
</evidence>
<organism evidence="2 3">
    <name type="scientific">Hasllibacter halocynthiae</name>
    <dbReference type="NCBI Taxonomy" id="595589"/>
    <lineage>
        <taxon>Bacteria</taxon>
        <taxon>Pseudomonadati</taxon>
        <taxon>Pseudomonadota</taxon>
        <taxon>Alphaproteobacteria</taxon>
        <taxon>Rhodobacterales</taxon>
        <taxon>Roseobacteraceae</taxon>
        <taxon>Hasllibacter</taxon>
    </lineage>
</organism>